<dbReference type="GO" id="GO:0005524">
    <property type="term" value="F:ATP binding"/>
    <property type="evidence" value="ECO:0007669"/>
    <property type="project" value="UniProtKB-KW"/>
</dbReference>
<dbReference type="InterPro" id="IPR001057">
    <property type="entry name" value="Glu/AcGlu_kinase"/>
</dbReference>
<dbReference type="OrthoDB" id="9804434at2"/>
<keyword evidence="11" id="KW-1185">Reference proteome</keyword>
<dbReference type="InterPro" id="IPR011529">
    <property type="entry name" value="Glu_5kinase"/>
</dbReference>
<organism evidence="10 11">
    <name type="scientific">Deinococcus peraridilitoris (strain DSM 19664 / LMG 22246 / CIP 109416 / KR-200)</name>
    <dbReference type="NCBI Taxonomy" id="937777"/>
    <lineage>
        <taxon>Bacteria</taxon>
        <taxon>Thermotogati</taxon>
        <taxon>Deinococcota</taxon>
        <taxon>Deinococci</taxon>
        <taxon>Deinococcales</taxon>
        <taxon>Deinococcaceae</taxon>
        <taxon>Deinococcus</taxon>
    </lineage>
</organism>
<dbReference type="Pfam" id="PF00696">
    <property type="entry name" value="AA_kinase"/>
    <property type="match status" value="1"/>
</dbReference>
<dbReference type="InterPro" id="IPR036393">
    <property type="entry name" value="AceGlu_kinase-like_sf"/>
</dbReference>
<evidence type="ECO:0000256" key="8">
    <source>
        <dbReference type="HAMAP-Rule" id="MF_00456"/>
    </source>
</evidence>
<feature type="binding site" evidence="8">
    <location>
        <position position="128"/>
    </location>
    <ligand>
        <name>substrate</name>
    </ligand>
</feature>
<dbReference type="eggNOG" id="COG0263">
    <property type="taxonomic scope" value="Bacteria"/>
</dbReference>
<dbReference type="EMBL" id="CP003382">
    <property type="protein sequence ID" value="AFZ68476.1"/>
    <property type="molecule type" value="Genomic_DNA"/>
</dbReference>
<dbReference type="InterPro" id="IPR005715">
    <property type="entry name" value="Glu_5kinase/COase_Synthase"/>
</dbReference>
<proteinExistence type="inferred from homology"/>
<evidence type="ECO:0000256" key="1">
    <source>
        <dbReference type="ARBA" id="ARBA00022490"/>
    </source>
</evidence>
<keyword evidence="1 8" id="KW-0963">Cytoplasm</keyword>
<dbReference type="UniPathway" id="UPA00098">
    <property type="reaction ID" value="UER00359"/>
</dbReference>
<dbReference type="PIRSF" id="PIRSF000729">
    <property type="entry name" value="GK"/>
    <property type="match status" value="1"/>
</dbReference>
<feature type="binding site" evidence="8">
    <location>
        <position position="44"/>
    </location>
    <ligand>
        <name>substrate</name>
    </ligand>
</feature>
<evidence type="ECO:0000259" key="9">
    <source>
        <dbReference type="SMART" id="SM00359"/>
    </source>
</evidence>
<dbReference type="HAMAP" id="MF_00456">
    <property type="entry name" value="ProB"/>
    <property type="match status" value="1"/>
</dbReference>
<dbReference type="InterPro" id="IPR001048">
    <property type="entry name" value="Asp/Glu/Uridylate_kinase"/>
</dbReference>
<name>L0A3Q0_DEIPD</name>
<dbReference type="InterPro" id="IPR036974">
    <property type="entry name" value="PUA_sf"/>
</dbReference>
<dbReference type="RefSeq" id="WP_015236777.1">
    <property type="nucleotide sequence ID" value="NC_019793.1"/>
</dbReference>
<dbReference type="EC" id="2.7.2.11" evidence="8"/>
<evidence type="ECO:0000256" key="7">
    <source>
        <dbReference type="ARBA" id="ARBA00022840"/>
    </source>
</evidence>
<evidence type="ECO:0000256" key="2">
    <source>
        <dbReference type="ARBA" id="ARBA00022605"/>
    </source>
</evidence>
<evidence type="ECO:0000256" key="4">
    <source>
        <dbReference type="ARBA" id="ARBA00022679"/>
    </source>
</evidence>
<evidence type="ECO:0000313" key="10">
    <source>
        <dbReference type="EMBL" id="AFZ68476.1"/>
    </source>
</evidence>
<dbReference type="CDD" id="cd04242">
    <property type="entry name" value="AAK_G5K_ProB"/>
    <property type="match status" value="1"/>
</dbReference>
<dbReference type="PANTHER" id="PTHR43654">
    <property type="entry name" value="GLUTAMATE 5-KINASE"/>
    <property type="match status" value="1"/>
</dbReference>
<dbReference type="PANTHER" id="PTHR43654:SF1">
    <property type="entry name" value="ISOPENTENYL PHOSPHATE KINASE"/>
    <property type="match status" value="1"/>
</dbReference>
<dbReference type="STRING" id="937777.Deipe_3026"/>
<comment type="subcellular location">
    <subcellularLocation>
        <location evidence="8">Cytoplasm</location>
    </subcellularLocation>
</comment>
<comment type="pathway">
    <text evidence="8">Amino-acid biosynthesis; L-proline biosynthesis; L-glutamate 5-semialdehyde from L-glutamate: step 1/2.</text>
</comment>
<feature type="binding site" evidence="8">
    <location>
        <position position="7"/>
    </location>
    <ligand>
        <name>ATP</name>
        <dbReference type="ChEBI" id="CHEBI:30616"/>
    </ligand>
</feature>
<dbReference type="FunFam" id="3.40.1160.10:FF:000018">
    <property type="entry name" value="Glutamate 5-kinase"/>
    <property type="match status" value="1"/>
</dbReference>
<accession>L0A3Q0</accession>
<dbReference type="GO" id="GO:0005829">
    <property type="term" value="C:cytosol"/>
    <property type="evidence" value="ECO:0007669"/>
    <property type="project" value="TreeGrafter"/>
</dbReference>
<comment type="similarity">
    <text evidence="8">Belongs to the glutamate 5-kinase family.</text>
</comment>
<dbReference type="KEGG" id="dpd:Deipe_3026"/>
<dbReference type="GO" id="GO:0003723">
    <property type="term" value="F:RNA binding"/>
    <property type="evidence" value="ECO:0007669"/>
    <property type="project" value="InterPro"/>
</dbReference>
<keyword evidence="2 8" id="KW-0028">Amino-acid biosynthesis</keyword>
<dbReference type="PATRIC" id="fig|937777.3.peg.3042"/>
<keyword evidence="4 8" id="KW-0808">Transferase</keyword>
<dbReference type="PROSITE" id="PS50890">
    <property type="entry name" value="PUA"/>
    <property type="match status" value="1"/>
</dbReference>
<feature type="domain" description="PUA" evidence="9">
    <location>
        <begin position="263"/>
        <end position="344"/>
    </location>
</feature>
<protein>
    <recommendedName>
        <fullName evidence="8">Glutamate 5-kinase</fullName>
        <ecNumber evidence="8">2.7.2.11</ecNumber>
    </recommendedName>
    <alternativeName>
        <fullName evidence="8">Gamma-glutamyl kinase</fullName>
        <shortName evidence="8">GK</shortName>
    </alternativeName>
</protein>
<dbReference type="GO" id="GO:0055129">
    <property type="term" value="P:L-proline biosynthetic process"/>
    <property type="evidence" value="ECO:0007669"/>
    <property type="project" value="UniProtKB-UniRule"/>
</dbReference>
<dbReference type="Pfam" id="PF01472">
    <property type="entry name" value="PUA"/>
    <property type="match status" value="1"/>
</dbReference>
<dbReference type="SMART" id="SM00359">
    <property type="entry name" value="PUA"/>
    <property type="match status" value="1"/>
</dbReference>
<feature type="binding site" evidence="8">
    <location>
        <position position="140"/>
    </location>
    <ligand>
        <name>substrate</name>
    </ligand>
</feature>
<keyword evidence="6 8" id="KW-0418">Kinase</keyword>
<dbReference type="NCBIfam" id="TIGR01027">
    <property type="entry name" value="proB"/>
    <property type="match status" value="1"/>
</dbReference>
<comment type="catalytic activity">
    <reaction evidence="8">
        <text>L-glutamate + ATP = L-glutamyl 5-phosphate + ADP</text>
        <dbReference type="Rhea" id="RHEA:14877"/>
        <dbReference type="ChEBI" id="CHEBI:29985"/>
        <dbReference type="ChEBI" id="CHEBI:30616"/>
        <dbReference type="ChEBI" id="CHEBI:58274"/>
        <dbReference type="ChEBI" id="CHEBI:456216"/>
        <dbReference type="EC" id="2.7.2.11"/>
    </reaction>
</comment>
<evidence type="ECO:0000256" key="6">
    <source>
        <dbReference type="ARBA" id="ARBA00022777"/>
    </source>
</evidence>
<evidence type="ECO:0000256" key="5">
    <source>
        <dbReference type="ARBA" id="ARBA00022741"/>
    </source>
</evidence>
<keyword evidence="3 8" id="KW-0641">Proline biosynthesis</keyword>
<dbReference type="SUPFAM" id="SSF53633">
    <property type="entry name" value="Carbamate kinase-like"/>
    <property type="match status" value="1"/>
</dbReference>
<feature type="binding site" evidence="8">
    <location>
        <begin position="201"/>
        <end position="207"/>
    </location>
    <ligand>
        <name>ATP</name>
        <dbReference type="ChEBI" id="CHEBI:30616"/>
    </ligand>
</feature>
<comment type="function">
    <text evidence="8">Catalyzes the transfer of a phosphate group to glutamate to form L-glutamate 5-phosphate.</text>
</comment>
<dbReference type="HOGENOM" id="CLU_025400_2_0_0"/>
<dbReference type="GO" id="GO:0004349">
    <property type="term" value="F:glutamate 5-kinase activity"/>
    <property type="evidence" value="ECO:0007669"/>
    <property type="project" value="UniProtKB-UniRule"/>
</dbReference>
<dbReference type="InterPro" id="IPR015947">
    <property type="entry name" value="PUA-like_sf"/>
</dbReference>
<dbReference type="SUPFAM" id="SSF88697">
    <property type="entry name" value="PUA domain-like"/>
    <property type="match status" value="1"/>
</dbReference>
<dbReference type="Proteomes" id="UP000010467">
    <property type="component" value="Chromosome"/>
</dbReference>
<dbReference type="CDD" id="cd21157">
    <property type="entry name" value="PUA_G5K"/>
    <property type="match status" value="1"/>
</dbReference>
<keyword evidence="7 8" id="KW-0067">ATP-binding</keyword>
<feature type="binding site" evidence="8">
    <location>
        <begin position="160"/>
        <end position="161"/>
    </location>
    <ligand>
        <name>ATP</name>
        <dbReference type="ChEBI" id="CHEBI:30616"/>
    </ligand>
</feature>
<dbReference type="InterPro" id="IPR041739">
    <property type="entry name" value="G5K_ProB"/>
</dbReference>
<reference evidence="11" key="1">
    <citation type="submission" date="2012-03" db="EMBL/GenBank/DDBJ databases">
        <title>Complete sequence of chromosome of Deinococcus peraridilitoris DSM 19664.</title>
        <authorList>
            <person name="Lucas S."/>
            <person name="Copeland A."/>
            <person name="Lapidus A."/>
            <person name="Glavina del Rio T."/>
            <person name="Dalin E."/>
            <person name="Tice H."/>
            <person name="Bruce D."/>
            <person name="Goodwin L."/>
            <person name="Pitluck S."/>
            <person name="Peters L."/>
            <person name="Mikhailova N."/>
            <person name="Lu M."/>
            <person name="Kyrpides N."/>
            <person name="Mavromatis K."/>
            <person name="Ivanova N."/>
            <person name="Brettin T."/>
            <person name="Detter J.C."/>
            <person name="Han C."/>
            <person name="Larimer F."/>
            <person name="Land M."/>
            <person name="Hauser L."/>
            <person name="Markowitz V."/>
            <person name="Cheng J.-F."/>
            <person name="Hugenholtz P."/>
            <person name="Woyke T."/>
            <person name="Wu D."/>
            <person name="Pukall R."/>
            <person name="Steenblock K."/>
            <person name="Brambilla E."/>
            <person name="Klenk H.-P."/>
            <person name="Eisen J.A."/>
        </authorList>
    </citation>
    <scope>NUCLEOTIDE SEQUENCE [LARGE SCALE GENOMIC DNA]</scope>
    <source>
        <strain evidence="11">DSM 19664 / LMG 22246 / CIP 109416 / KR-200</strain>
    </source>
</reference>
<keyword evidence="5 8" id="KW-0547">Nucleotide-binding</keyword>
<dbReference type="InterPro" id="IPR019797">
    <property type="entry name" value="Glutamate_5-kinase_CS"/>
</dbReference>
<gene>
    <name evidence="8" type="primary">proB</name>
    <name evidence="10" type="ordered locus">Deipe_3026</name>
</gene>
<dbReference type="InterPro" id="IPR002478">
    <property type="entry name" value="PUA"/>
</dbReference>
<dbReference type="Gene3D" id="2.30.130.10">
    <property type="entry name" value="PUA domain"/>
    <property type="match status" value="1"/>
</dbReference>
<dbReference type="AlphaFoldDB" id="L0A3Q0"/>
<dbReference type="PRINTS" id="PR00474">
    <property type="entry name" value="GLU5KINASE"/>
</dbReference>
<evidence type="ECO:0000313" key="11">
    <source>
        <dbReference type="Proteomes" id="UP000010467"/>
    </source>
</evidence>
<dbReference type="PROSITE" id="PS00902">
    <property type="entry name" value="GLUTAMATE_5_KINASE"/>
    <property type="match status" value="1"/>
</dbReference>
<dbReference type="Gene3D" id="3.40.1160.10">
    <property type="entry name" value="Acetylglutamate kinase-like"/>
    <property type="match status" value="1"/>
</dbReference>
<sequence>MKRVVVKVGSSSLTDAAGRIEPPRLWAIARAVQGLNAEVALVSSGAVAAGRGALGAPRPTTLPQKQALAAVGQAVLMQEWARAFAPKSVAQFLLSADDIHDRKRFVNAKHALERAFKLGVVPVLNENDTIATQELRLGDNDTLSAWVAYLADADTLLLLTDVDGLYTANPHTQPDARRIEVVDDISSVLHLAEGAGSALGTGGMTTKLRAAQIASEAGIDTIILGGGGVGLERWTAGAALGTRIRAHHRGAKRGWLLHQSARGVLDVDAGAARALREGRSLLPKGVVRVQGRFAFGDVVRIDGPHGPVAQGLSNYASSDAERIRGLGSSEIAGVLGSKDFDELVHRNQLVLLPGERETFTASQAQGEPGE</sequence>
<evidence type="ECO:0000256" key="3">
    <source>
        <dbReference type="ARBA" id="ARBA00022650"/>
    </source>
</evidence>